<feature type="transmembrane region" description="Helical" evidence="1">
    <location>
        <begin position="70"/>
        <end position="91"/>
    </location>
</feature>
<protein>
    <recommendedName>
        <fullName evidence="4">O-antigen ligase domain-containing protein</fullName>
    </recommendedName>
</protein>
<feature type="transmembrane region" description="Helical" evidence="1">
    <location>
        <begin position="195"/>
        <end position="223"/>
    </location>
</feature>
<evidence type="ECO:0000256" key="1">
    <source>
        <dbReference type="SAM" id="Phobius"/>
    </source>
</evidence>
<evidence type="ECO:0000313" key="3">
    <source>
        <dbReference type="Proteomes" id="UP000680865"/>
    </source>
</evidence>
<feature type="transmembrane region" description="Helical" evidence="1">
    <location>
        <begin position="103"/>
        <end position="123"/>
    </location>
</feature>
<feature type="transmembrane region" description="Helical" evidence="1">
    <location>
        <begin position="235"/>
        <end position="252"/>
    </location>
</feature>
<evidence type="ECO:0008006" key="4">
    <source>
        <dbReference type="Google" id="ProtNLM"/>
    </source>
</evidence>
<evidence type="ECO:0000313" key="2">
    <source>
        <dbReference type="EMBL" id="GIM70144.1"/>
    </source>
</evidence>
<keyword evidence="1" id="KW-0472">Membrane</keyword>
<feature type="transmembrane region" description="Helical" evidence="1">
    <location>
        <begin position="364"/>
        <end position="381"/>
    </location>
</feature>
<gene>
    <name evidence="2" type="ORF">Aco04nite_18740</name>
</gene>
<sequence length="421" mass="44951">MGLPPGEVSARTSRLATWVFIVPALTGYVRLPGGANVVLPVSELGLGLLLLLVLGVIVKGPVRLRALATIAATVVVLFGLFVAYTLAWPHLRGWAFAEPAPHLALAAVVSCCTAVAYALLFYREDVFIDVFWKAAIGAIVTAVAAYVMNELAGSGWLVHRQYGTPRLQGLLSEPSAWAPFVSALLLLALARRRRLWVGFFLLAAVLTKSPTVLLSTVGSLAAWYVLIRRRSTTRYAMLAGLLVAGTIAVNWLKGIDIYRPLSSSLVDQFVVRLASGVHAVTSGGVTGRNDRFTSTQAVIDEMALRGWLWTGIGPGSEGYILGSTGLLPNALPVYVMASFGILGVIVLMGMLVRTIIRLRTRASLGLFLAFIIASMINSAGGWEFYKFVIVAVVVAGIPARSAVRFESRGVVTSMSSSPVRA</sequence>
<keyword evidence="1" id="KW-0812">Transmembrane</keyword>
<dbReference type="EMBL" id="BOQP01000008">
    <property type="protein sequence ID" value="GIM70144.1"/>
    <property type="molecule type" value="Genomic_DNA"/>
</dbReference>
<feature type="transmembrane region" description="Helical" evidence="1">
    <location>
        <begin position="130"/>
        <end position="148"/>
    </location>
</feature>
<name>A0A919SEA3_9ACTN</name>
<comment type="caution">
    <text evidence="2">The sequence shown here is derived from an EMBL/GenBank/DDBJ whole genome shotgun (WGS) entry which is preliminary data.</text>
</comment>
<accession>A0A919SEA3</accession>
<dbReference type="Proteomes" id="UP000680865">
    <property type="component" value="Unassembled WGS sequence"/>
</dbReference>
<reference evidence="2" key="1">
    <citation type="submission" date="2021-03" db="EMBL/GenBank/DDBJ databases">
        <title>Whole genome shotgun sequence of Actinoplanes consettensis NBRC 14913.</title>
        <authorList>
            <person name="Komaki H."/>
            <person name="Tamura T."/>
        </authorList>
    </citation>
    <scope>NUCLEOTIDE SEQUENCE</scope>
    <source>
        <strain evidence="2">NBRC 14913</strain>
    </source>
</reference>
<proteinExistence type="predicted"/>
<feature type="transmembrane region" description="Helical" evidence="1">
    <location>
        <begin position="37"/>
        <end position="58"/>
    </location>
</feature>
<feature type="transmembrane region" description="Helical" evidence="1">
    <location>
        <begin position="331"/>
        <end position="352"/>
    </location>
</feature>
<organism evidence="2 3">
    <name type="scientific">Winogradskya consettensis</name>
    <dbReference type="NCBI Taxonomy" id="113560"/>
    <lineage>
        <taxon>Bacteria</taxon>
        <taxon>Bacillati</taxon>
        <taxon>Actinomycetota</taxon>
        <taxon>Actinomycetes</taxon>
        <taxon>Micromonosporales</taxon>
        <taxon>Micromonosporaceae</taxon>
        <taxon>Winogradskya</taxon>
    </lineage>
</organism>
<dbReference type="AlphaFoldDB" id="A0A919SEA3"/>
<keyword evidence="3" id="KW-1185">Reference proteome</keyword>
<keyword evidence="1" id="KW-1133">Transmembrane helix</keyword>